<evidence type="ECO:0000256" key="7">
    <source>
        <dbReference type="ARBA" id="ARBA00022967"/>
    </source>
</evidence>
<dbReference type="CDD" id="cd18117">
    <property type="entry name" value="ATP-synt_flagellum-secretory_path_III_N"/>
    <property type="match status" value="1"/>
</dbReference>
<keyword evidence="4" id="KW-0547">Nucleotide-binding</keyword>
<keyword evidence="5" id="KW-0067">ATP-binding</keyword>
<proteinExistence type="predicted"/>
<dbReference type="SUPFAM" id="SSF52540">
    <property type="entry name" value="P-loop containing nucleoside triphosphate hydrolases"/>
    <property type="match status" value="1"/>
</dbReference>
<keyword evidence="9" id="KW-0969">Cilium</keyword>
<evidence type="ECO:0000313" key="10">
    <source>
        <dbReference type="Proteomes" id="UP000030652"/>
    </source>
</evidence>
<dbReference type="InterPro" id="IPR050053">
    <property type="entry name" value="ATPase_alpha/beta_chains"/>
</dbReference>
<feature type="domain" description="AAA+ ATPase" evidence="8">
    <location>
        <begin position="161"/>
        <end position="342"/>
    </location>
</feature>
<keyword evidence="6" id="KW-0653">Protein transport</keyword>
<evidence type="ECO:0000256" key="5">
    <source>
        <dbReference type="ARBA" id="ARBA00022840"/>
    </source>
</evidence>
<keyword evidence="9" id="KW-0966">Cell projection</keyword>
<keyword evidence="7" id="KW-1278">Translocase</keyword>
<dbReference type="PANTHER" id="PTHR15184">
    <property type="entry name" value="ATP SYNTHASE"/>
    <property type="match status" value="1"/>
</dbReference>
<dbReference type="GO" id="GO:0016887">
    <property type="term" value="F:ATP hydrolysis activity"/>
    <property type="evidence" value="ECO:0007669"/>
    <property type="project" value="InterPro"/>
</dbReference>
<comment type="subcellular location">
    <subcellularLocation>
        <location evidence="1">Cytoplasm</location>
    </subcellularLocation>
</comment>
<keyword evidence="2" id="KW-0813">Transport</keyword>
<dbReference type="GO" id="GO:0005524">
    <property type="term" value="F:ATP binding"/>
    <property type="evidence" value="ECO:0007669"/>
    <property type="project" value="UniProtKB-KW"/>
</dbReference>
<evidence type="ECO:0000256" key="4">
    <source>
        <dbReference type="ARBA" id="ARBA00022741"/>
    </source>
</evidence>
<name>A0A0B0ENL6_9BACT</name>
<dbReference type="InterPro" id="IPR040627">
    <property type="entry name" value="T3SS_ATPase_C"/>
</dbReference>
<dbReference type="Proteomes" id="UP000030652">
    <property type="component" value="Unassembled WGS sequence"/>
</dbReference>
<dbReference type="CDD" id="cd01136">
    <property type="entry name" value="ATPase_flagellum-secretory_path_III"/>
    <property type="match status" value="1"/>
</dbReference>
<evidence type="ECO:0000256" key="3">
    <source>
        <dbReference type="ARBA" id="ARBA00022490"/>
    </source>
</evidence>
<dbReference type="GO" id="GO:0046933">
    <property type="term" value="F:proton-transporting ATP synthase activity, rotational mechanism"/>
    <property type="evidence" value="ECO:0007669"/>
    <property type="project" value="TreeGrafter"/>
</dbReference>
<dbReference type="InterPro" id="IPR000194">
    <property type="entry name" value="ATPase_F1/V1/A1_a/bsu_nucl-bd"/>
</dbReference>
<dbReference type="Pfam" id="PF00006">
    <property type="entry name" value="ATP-synt_ab"/>
    <property type="match status" value="1"/>
</dbReference>
<gene>
    <name evidence="9" type="primary">fliI</name>
    <name evidence="9" type="ORF">SCABRO_00042</name>
</gene>
<reference evidence="9 10" key="1">
    <citation type="submission" date="2014-10" db="EMBL/GenBank/DDBJ databases">
        <title>Draft genome of anammox bacterium scalindua brodae, obtained using differential coverage binning of sequence data from two enrichment reactors.</title>
        <authorList>
            <person name="Speth D.R."/>
            <person name="Russ L."/>
            <person name="Kartal B."/>
            <person name="Op den Camp H.J."/>
            <person name="Dutilh B.E."/>
            <person name="Jetten M.S."/>
        </authorList>
    </citation>
    <scope>NUCLEOTIDE SEQUENCE [LARGE SCALE GENOMIC DNA]</scope>
    <source>
        <strain evidence="9">RU1</strain>
    </source>
</reference>
<dbReference type="InterPro" id="IPR027417">
    <property type="entry name" value="P-loop_NTPase"/>
</dbReference>
<dbReference type="FunFam" id="3.40.50.12240:FF:000002">
    <property type="entry name" value="Flagellum-specific ATP synthase FliI"/>
    <property type="match status" value="1"/>
</dbReference>
<comment type="caution">
    <text evidence="9">The sequence shown here is derived from an EMBL/GenBank/DDBJ whole genome shotgun (WGS) entry which is preliminary data.</text>
</comment>
<dbReference type="SMART" id="SM00382">
    <property type="entry name" value="AAA"/>
    <property type="match status" value="1"/>
</dbReference>
<dbReference type="PANTHER" id="PTHR15184:SF9">
    <property type="entry name" value="SPI-1 TYPE 3 SECRETION SYSTEM ATPASE"/>
    <property type="match status" value="1"/>
</dbReference>
<evidence type="ECO:0000256" key="1">
    <source>
        <dbReference type="ARBA" id="ARBA00004496"/>
    </source>
</evidence>
<dbReference type="EMBL" id="JRYO01000005">
    <property type="protein sequence ID" value="KHE94204.1"/>
    <property type="molecule type" value="Genomic_DNA"/>
</dbReference>
<sequence>MIEINEMFAKCHQRLSNIETTCLTGTVSRATSMLIESLGPEVHVGELCKLTTASEGEPVLAEVVGFKDKKTLLMPIAEMNGISPKSEVIATGKPLQIKLGMSLKGRILDGLGSPIDNRGPVDYDEMRSIHNDAPEPLDRPLITDHISTGVRTIDSLLTCGKGQRLGIFAGSGVGKSTLLGKIAKSSKADVNVIALIGERGREVREFIEYNLGEEGMKKSVVVVVTSDKPVVTRLKGAFVATTIAEYLRDKGLNVMLLLDSITRLANAQRELGLAIGEPPTTRGYTPSVFSVIPKLLERTGITSKGSITALYTVLVDGDDLNEPVSDTVRGILDGHIILSRKLAAQNHFPAIDLLNSVSRCMIDIVTDGHMKAAQNLRSAYAIYKEAEDMINIGAYVKGKNHKIDYSISKYDNITNYLKQGVTDESLYDEDIDKLIEMMKDYGVTEQKEMAPVMN</sequence>
<evidence type="ECO:0000259" key="8">
    <source>
        <dbReference type="SMART" id="SM00382"/>
    </source>
</evidence>
<dbReference type="InterPro" id="IPR005714">
    <property type="entry name" value="ATPase_T3SS_FliI/YscN"/>
</dbReference>
<keyword evidence="9" id="KW-0282">Flagellum</keyword>
<dbReference type="eggNOG" id="COG1157">
    <property type="taxonomic scope" value="Bacteria"/>
</dbReference>
<evidence type="ECO:0000256" key="6">
    <source>
        <dbReference type="ARBA" id="ARBA00022927"/>
    </source>
</evidence>
<accession>A0A0B0ENL6</accession>
<dbReference type="Pfam" id="PF02874">
    <property type="entry name" value="ATP-synt_ab_N"/>
    <property type="match status" value="1"/>
</dbReference>
<dbReference type="InterPro" id="IPR004100">
    <property type="entry name" value="ATPase_F1/V1/A1_a/bsu_N"/>
</dbReference>
<protein>
    <submittedName>
        <fullName evidence="9">Flagellar ATPase fliI</fullName>
    </submittedName>
</protein>
<dbReference type="NCBIfam" id="TIGR01026">
    <property type="entry name" value="fliI_yscN"/>
    <property type="match status" value="1"/>
</dbReference>
<keyword evidence="3" id="KW-0963">Cytoplasm</keyword>
<dbReference type="Pfam" id="PF18269">
    <property type="entry name" value="T3SS_ATPase_C"/>
    <property type="match status" value="1"/>
</dbReference>
<evidence type="ECO:0000313" key="9">
    <source>
        <dbReference type="EMBL" id="KHE94204.1"/>
    </source>
</evidence>
<dbReference type="PATRIC" id="fig|237368.3.peg.44"/>
<dbReference type="GO" id="GO:0005737">
    <property type="term" value="C:cytoplasm"/>
    <property type="evidence" value="ECO:0007669"/>
    <property type="project" value="UniProtKB-SubCell"/>
</dbReference>
<evidence type="ECO:0000256" key="2">
    <source>
        <dbReference type="ARBA" id="ARBA00022448"/>
    </source>
</evidence>
<dbReference type="Gene3D" id="3.40.50.12240">
    <property type="match status" value="1"/>
</dbReference>
<organism evidence="9 10">
    <name type="scientific">Candidatus Scalindua brodae</name>
    <dbReference type="NCBI Taxonomy" id="237368"/>
    <lineage>
        <taxon>Bacteria</taxon>
        <taxon>Pseudomonadati</taxon>
        <taxon>Planctomycetota</taxon>
        <taxon>Candidatus Brocadiia</taxon>
        <taxon>Candidatus Brocadiales</taxon>
        <taxon>Candidatus Scalinduaceae</taxon>
        <taxon>Candidatus Scalindua</taxon>
    </lineage>
</organism>
<dbReference type="GO" id="GO:0030254">
    <property type="term" value="P:protein secretion by the type III secretion system"/>
    <property type="evidence" value="ECO:0007669"/>
    <property type="project" value="InterPro"/>
</dbReference>
<dbReference type="GO" id="GO:0030257">
    <property type="term" value="C:type III protein secretion system complex"/>
    <property type="evidence" value="ECO:0007669"/>
    <property type="project" value="InterPro"/>
</dbReference>
<dbReference type="AlphaFoldDB" id="A0A0B0ENL6"/>
<dbReference type="InterPro" id="IPR003593">
    <property type="entry name" value="AAA+_ATPase"/>
</dbReference>